<dbReference type="HOGENOM" id="CLU_3042548_0_0_3"/>
<dbReference type="AlphaFoldDB" id="B1WYR0"/>
<evidence type="ECO:0000313" key="2">
    <source>
        <dbReference type="Proteomes" id="UP000001203"/>
    </source>
</evidence>
<evidence type="ECO:0000313" key="1">
    <source>
        <dbReference type="EMBL" id="ACB51077.1"/>
    </source>
</evidence>
<reference evidence="1 2" key="1">
    <citation type="journal article" date="2008" name="Proc. Natl. Acad. Sci. U.S.A.">
        <title>The genome of Cyanothece 51142, a unicellular diazotrophic cyanobacterium important in the marine nitrogen cycle.</title>
        <authorList>
            <person name="Welsh E.A."/>
            <person name="Liberton M."/>
            <person name="Stoeckel J."/>
            <person name="Loh T."/>
            <person name="Elvitigala T."/>
            <person name="Wang C."/>
            <person name="Wollam A."/>
            <person name="Fulton R.S."/>
            <person name="Clifton S.W."/>
            <person name="Jacobs J.M."/>
            <person name="Aurora R."/>
            <person name="Ghosh B.K."/>
            <person name="Sherman L.A."/>
            <person name="Smith R.D."/>
            <person name="Wilson R.K."/>
            <person name="Pakrasi H.B."/>
        </authorList>
    </citation>
    <scope>NUCLEOTIDE SEQUENCE [LARGE SCALE GENOMIC DNA]</scope>
    <source>
        <strain evidence="2">ATCC 51142 / BH68</strain>
    </source>
</reference>
<sequence>MAYALSGLLTSTNSMLHCFQQLQKKGSTDMTNNAFQFDDFKALIEVEKYREIED</sequence>
<gene>
    <name evidence="1" type="ordered locus">cce_1727</name>
</gene>
<organism evidence="1 2">
    <name type="scientific">Crocosphaera subtropica (strain ATCC 51142 / BH68)</name>
    <name type="common">Cyanothece sp. (strain ATCC 51142)</name>
    <dbReference type="NCBI Taxonomy" id="43989"/>
    <lineage>
        <taxon>Bacteria</taxon>
        <taxon>Bacillati</taxon>
        <taxon>Cyanobacteriota</taxon>
        <taxon>Cyanophyceae</taxon>
        <taxon>Oscillatoriophycideae</taxon>
        <taxon>Chroococcales</taxon>
        <taxon>Aphanothecaceae</taxon>
        <taxon>Crocosphaera</taxon>
        <taxon>Crocosphaera subtropica</taxon>
    </lineage>
</organism>
<accession>B1WYR0</accession>
<proteinExistence type="predicted"/>
<dbReference type="RefSeq" id="WP_009545545.1">
    <property type="nucleotide sequence ID" value="NC_010546.1"/>
</dbReference>
<dbReference type="KEGG" id="cyt:cce_1727"/>
<dbReference type="EMBL" id="CP000806">
    <property type="protein sequence ID" value="ACB51077.1"/>
    <property type="molecule type" value="Genomic_DNA"/>
</dbReference>
<name>B1WYR0_CROS5</name>
<protein>
    <submittedName>
        <fullName evidence="1">Uncharacterized protein</fullName>
    </submittedName>
</protein>
<dbReference type="Proteomes" id="UP000001203">
    <property type="component" value="Chromosome circular"/>
</dbReference>
<dbReference type="STRING" id="43989.cce_1727"/>
<keyword evidence="2" id="KW-1185">Reference proteome</keyword>